<dbReference type="STRING" id="525918.SAMN05660964_00826"/>
<reference evidence="1 2" key="1">
    <citation type="submission" date="2016-10" db="EMBL/GenBank/DDBJ databases">
        <authorList>
            <person name="de Groot N.N."/>
        </authorList>
    </citation>
    <scope>NUCLEOTIDE SEQUENCE [LARGE SCALE GENOMIC DNA]</scope>
    <source>
        <strain evidence="1 2">DSM 21228</strain>
    </source>
</reference>
<proteinExistence type="predicted"/>
<dbReference type="PANTHER" id="PTHR43737:SF1">
    <property type="entry name" value="DUF1501 DOMAIN-CONTAINING PROTEIN"/>
    <property type="match status" value="1"/>
</dbReference>
<dbReference type="Pfam" id="PF07394">
    <property type="entry name" value="DUF1501"/>
    <property type="match status" value="1"/>
</dbReference>
<dbReference type="Proteomes" id="UP000199397">
    <property type="component" value="Unassembled WGS sequence"/>
</dbReference>
<dbReference type="EMBL" id="FNQP01000004">
    <property type="protein sequence ID" value="SEA06885.1"/>
    <property type="molecule type" value="Genomic_DNA"/>
</dbReference>
<accession>A0A1H3Y5E3</accession>
<organism evidence="1 2">
    <name type="scientific">Thiothrix caldifontis</name>
    <dbReference type="NCBI Taxonomy" id="525918"/>
    <lineage>
        <taxon>Bacteria</taxon>
        <taxon>Pseudomonadati</taxon>
        <taxon>Pseudomonadota</taxon>
        <taxon>Gammaproteobacteria</taxon>
        <taxon>Thiotrichales</taxon>
        <taxon>Thiotrichaceae</taxon>
        <taxon>Thiothrix</taxon>
    </lineage>
</organism>
<protein>
    <submittedName>
        <fullName evidence="1">Uncharacterized conserved protein, DUF1501 family</fullName>
    </submittedName>
</protein>
<sequence length="380" mass="41395">MNRREFMGMAALLPWLGGFPGEVLAVPARPQQRILVLVKLAGGNDGLNTLIPHADPLYYQYRPSIGVPKHRVLNIGENQGLNPYLKALKPWWDKGSMAWVQGVGYPHGTLSHFRSSDIWETAVDASQYTDTGWLGALLPECKPGLHGIAIGENSGPMAGKNCNTIAMQSPQSFLSQISLLEDIQPVATNSVLAHVTNVHHQLYAAGEQLSNKLQRPVTLGIPFSTSKLGRDLEAVAKMILTGVDAAVYMVTLDGFDTHSNQNAVQSNLLHQLAGALDSFAQAMQRGGRWNDVMLMTYSEFGRRVQENHGKGTDHGTAGVQLVMGGKVRGGLYGEPLDLSHLDSDGNPQHTVDFRTVYGTVAQRWLGQPNPWSQFGTLPFV</sequence>
<evidence type="ECO:0000313" key="1">
    <source>
        <dbReference type="EMBL" id="SEA06885.1"/>
    </source>
</evidence>
<dbReference type="InterPro" id="IPR010869">
    <property type="entry name" value="DUF1501"/>
</dbReference>
<dbReference type="RefSeq" id="WP_245706910.1">
    <property type="nucleotide sequence ID" value="NZ_FNQP01000004.1"/>
</dbReference>
<dbReference type="PANTHER" id="PTHR43737">
    <property type="entry name" value="BLL7424 PROTEIN"/>
    <property type="match status" value="1"/>
</dbReference>
<keyword evidence="2" id="KW-1185">Reference proteome</keyword>
<evidence type="ECO:0000313" key="2">
    <source>
        <dbReference type="Proteomes" id="UP000199397"/>
    </source>
</evidence>
<dbReference type="AlphaFoldDB" id="A0A1H3Y5E3"/>
<gene>
    <name evidence="1" type="ORF">SAMN05660964_00826</name>
</gene>
<name>A0A1H3Y5E3_9GAMM</name>